<evidence type="ECO:0000313" key="4">
    <source>
        <dbReference type="Proteomes" id="UP000311008"/>
    </source>
</evidence>
<dbReference type="AlphaFoldDB" id="A0A5B8CVQ0"/>
<protein>
    <submittedName>
        <fullName evidence="3">Tetratricopeptide repeat protein</fullName>
    </submittedName>
</protein>
<organism evidence="3 4">
    <name type="scientific">Methylophilus medardicus</name>
    <dbReference type="NCBI Taxonomy" id="2588534"/>
    <lineage>
        <taxon>Bacteria</taxon>
        <taxon>Pseudomonadati</taxon>
        <taxon>Pseudomonadota</taxon>
        <taxon>Betaproteobacteria</taxon>
        <taxon>Nitrosomonadales</taxon>
        <taxon>Methylophilaceae</taxon>
        <taxon>Methylophilus</taxon>
    </lineage>
</organism>
<keyword evidence="1" id="KW-0732">Signal</keyword>
<evidence type="ECO:0000256" key="1">
    <source>
        <dbReference type="SAM" id="SignalP"/>
    </source>
</evidence>
<dbReference type="SMART" id="SM00028">
    <property type="entry name" value="TPR"/>
    <property type="match status" value="2"/>
</dbReference>
<feature type="domain" description="Peptidase C39-like" evidence="2">
    <location>
        <begin position="52"/>
        <end position="160"/>
    </location>
</feature>
<dbReference type="OrthoDB" id="9814129at2"/>
<dbReference type="SUPFAM" id="SSF48452">
    <property type="entry name" value="TPR-like"/>
    <property type="match status" value="1"/>
</dbReference>
<dbReference type="InterPro" id="IPR039564">
    <property type="entry name" value="Peptidase_C39-like"/>
</dbReference>
<dbReference type="Pfam" id="PF13529">
    <property type="entry name" value="Peptidase_C39_2"/>
    <property type="match status" value="1"/>
</dbReference>
<gene>
    <name evidence="3" type="ORF">FIU01_10960</name>
</gene>
<keyword evidence="4" id="KW-1185">Reference proteome</keyword>
<proteinExistence type="predicted"/>
<dbReference type="PROSITE" id="PS51257">
    <property type="entry name" value="PROKAR_LIPOPROTEIN"/>
    <property type="match status" value="1"/>
</dbReference>
<feature type="signal peptide" evidence="1">
    <location>
        <begin position="1"/>
        <end position="31"/>
    </location>
</feature>
<dbReference type="InterPro" id="IPR019734">
    <property type="entry name" value="TPR_rpt"/>
</dbReference>
<reference evidence="4" key="1">
    <citation type="journal article" date="2019" name="ISME J.">
        <title>Evolution in action: habitat transition from sediment to the pelagial leads to genome streamlining in Methylophilaceae.</title>
        <authorList>
            <person name="Salcher M."/>
            <person name="Schaefle D."/>
            <person name="Kaspar M."/>
            <person name="Neuenschwander S.M."/>
            <person name="Ghai R."/>
        </authorList>
    </citation>
    <scope>NUCLEOTIDE SEQUENCE [LARGE SCALE GENOMIC DNA]</scope>
    <source>
        <strain evidence="4">MMS-M-51</strain>
    </source>
</reference>
<dbReference type="EMBL" id="CP040946">
    <property type="protein sequence ID" value="QDC44985.1"/>
    <property type="molecule type" value="Genomic_DNA"/>
</dbReference>
<evidence type="ECO:0000313" key="3">
    <source>
        <dbReference type="EMBL" id="QDC44985.1"/>
    </source>
</evidence>
<dbReference type="Gene3D" id="1.25.40.10">
    <property type="entry name" value="Tetratricopeptide repeat domain"/>
    <property type="match status" value="1"/>
</dbReference>
<dbReference type="InterPro" id="IPR011990">
    <property type="entry name" value="TPR-like_helical_dom_sf"/>
</dbReference>
<dbReference type="KEGG" id="mmec:FIU01_10960"/>
<dbReference type="CDD" id="cd02549">
    <property type="entry name" value="Peptidase_C39A"/>
    <property type="match status" value="1"/>
</dbReference>
<dbReference type="Gene3D" id="3.90.70.10">
    <property type="entry name" value="Cysteine proteinases"/>
    <property type="match status" value="1"/>
</dbReference>
<dbReference type="NCBIfam" id="NF033920">
    <property type="entry name" value="C39_PA2778_fam"/>
    <property type="match status" value="1"/>
</dbReference>
<accession>A0A5B8CVQ0</accession>
<sequence>MVALGKRILSLQASARHVCLLALCCLLTACAASGVREVTQQTRLPRQVELSDTPFFPQSEYQCGPAALATALTAVHIAVTPDQLTPEVYMPSRQGSLQIEMLAAARRHGAVVVKIPSQLEAVMQEVAAGNVVVVMQNLGFSWVPAWHYAVVVGFDLDRERIVLRSGTYPRFEMSLSAFERTWARSDHWAFVALSADKLSASADADAVANALVRYEKTASVVERLTAYQTAVARWPTHEVLLMGLGNAAYANHDLPLAVNTFTRMITVYPNSAAAHNNLANVLLAQQQLKQAETVAEQGLLLAGDNAQLRLQLAQTLQEIRQSKK</sequence>
<name>A0A5B8CVQ0_9PROT</name>
<dbReference type="InterPro" id="IPR039563">
    <property type="entry name" value="Peptidase_C39_single_dom"/>
</dbReference>
<evidence type="ECO:0000259" key="2">
    <source>
        <dbReference type="Pfam" id="PF13529"/>
    </source>
</evidence>
<feature type="chain" id="PRO_5022776420" evidence="1">
    <location>
        <begin position="32"/>
        <end position="324"/>
    </location>
</feature>
<dbReference type="Pfam" id="PF14559">
    <property type="entry name" value="TPR_19"/>
    <property type="match status" value="1"/>
</dbReference>
<dbReference type="Proteomes" id="UP000311008">
    <property type="component" value="Chromosome"/>
</dbReference>